<evidence type="ECO:0000313" key="9">
    <source>
        <dbReference type="Proteomes" id="UP000515204"/>
    </source>
</evidence>
<evidence type="ECO:0000256" key="4">
    <source>
        <dbReference type="ARBA" id="ARBA00022989"/>
    </source>
</evidence>
<gene>
    <name evidence="10" type="primary">LOC106752264</name>
</gene>
<keyword evidence="5 8" id="KW-0472">Membrane</keyword>
<organism evidence="9 10">
    <name type="scientific">Dinoponera quadriceps</name>
    <name type="common">South American ant</name>
    <dbReference type="NCBI Taxonomy" id="609295"/>
    <lineage>
        <taxon>Eukaryota</taxon>
        <taxon>Metazoa</taxon>
        <taxon>Ecdysozoa</taxon>
        <taxon>Arthropoda</taxon>
        <taxon>Hexapoda</taxon>
        <taxon>Insecta</taxon>
        <taxon>Pterygota</taxon>
        <taxon>Neoptera</taxon>
        <taxon>Endopterygota</taxon>
        <taxon>Hymenoptera</taxon>
        <taxon>Apocrita</taxon>
        <taxon>Aculeata</taxon>
        <taxon>Formicoidea</taxon>
        <taxon>Formicidae</taxon>
        <taxon>Ponerinae</taxon>
        <taxon>Ponerini</taxon>
        <taxon>Dinoponera</taxon>
    </lineage>
</organism>
<keyword evidence="3 8" id="KW-0812">Transmembrane</keyword>
<dbReference type="InterPro" id="IPR052192">
    <property type="entry name" value="Insect_Ionotropic_Sensory_Rcpt"/>
</dbReference>
<dbReference type="SUPFAM" id="SSF53850">
    <property type="entry name" value="Periplasmic binding protein-like II"/>
    <property type="match status" value="1"/>
</dbReference>
<dbReference type="GeneID" id="106752264"/>
<evidence type="ECO:0000256" key="1">
    <source>
        <dbReference type="ARBA" id="ARBA00004651"/>
    </source>
</evidence>
<dbReference type="Proteomes" id="UP000515204">
    <property type="component" value="Unplaced"/>
</dbReference>
<dbReference type="KEGG" id="dqu:106752264"/>
<keyword evidence="2" id="KW-1003">Cell membrane</keyword>
<name>A0A6P3YE21_DINQU</name>
<dbReference type="AlphaFoldDB" id="A0A6P3YE21"/>
<evidence type="ECO:0000256" key="8">
    <source>
        <dbReference type="SAM" id="Phobius"/>
    </source>
</evidence>
<dbReference type="RefSeq" id="XP_014489320.1">
    <property type="nucleotide sequence ID" value="XM_014633834.1"/>
</dbReference>
<feature type="transmembrane region" description="Helical" evidence="8">
    <location>
        <begin position="615"/>
        <end position="640"/>
    </location>
</feature>
<evidence type="ECO:0000313" key="10">
    <source>
        <dbReference type="RefSeq" id="XP_014489320.1"/>
    </source>
</evidence>
<evidence type="ECO:0000256" key="3">
    <source>
        <dbReference type="ARBA" id="ARBA00022692"/>
    </source>
</evidence>
<dbReference type="OrthoDB" id="8195814at2759"/>
<protein>
    <submittedName>
        <fullName evidence="10">Uncharacterized protein LOC106752264</fullName>
    </submittedName>
</protein>
<keyword evidence="7" id="KW-0325">Glycoprotein</keyword>
<accession>A0A6P3YE21</accession>
<keyword evidence="9" id="KW-1185">Reference proteome</keyword>
<dbReference type="PANTHER" id="PTHR42643">
    <property type="entry name" value="IONOTROPIC RECEPTOR 20A-RELATED"/>
    <property type="match status" value="1"/>
</dbReference>
<sequence>MSMLTSAVRNASRRRIAIVRSDASTRAESENLRIILNYVRDEQRVSNLATVSLVYLNAHSDLVDLVSAYVTSESIVSYKITTSNLSRKCAWQNRMDLTWILIVDDLELLNSFVREQSHIWKASNQYLIIITAAVSTELREIFQRVWRSYSVHRIVTVSVREEFRCLSRYLPFEKNQRSEYGVVRKVCPLDRWDRVELYDRLENLNGYPIRVIVFNSLMMDIVFDENTKNATAYRRLDADVMFLLEETMGARFLIEVIPDSSKGDPFHLSLRYVENGESDLIVTSFFVTTYKEFHRFEFTVSLYDDRLCLIAPAAGFLPKSYMPILPFTFDMWTTLAVYNLLVSVLWFLISYYSLSFRRREAVLLPLMAERRPAIRSLVVASTSRHLPDSPPRVNPYVLSCFDLVETWCYPLKEDSAGGGTTAQRALLFGTLFFGLIVTGLYQSCLVSSLSNPFHYPELTTLEDVANSNLTIITKYENLKENTFTENTTLANRLKEKLEVISYPKATNDLVAFDRNVTALGRYASVKLDNLSMYFDEEGNELLHIVEECSTMNLLSYVVRLHSPYRERINSLLLQMQEAGLVELWYRNMTYPIYADEQRRKMAKSSRRIKLTLEHYSLTFLGLSLGLLLCAIVFLAELYFANRPPSENARKFRP</sequence>
<dbReference type="GO" id="GO:0005886">
    <property type="term" value="C:plasma membrane"/>
    <property type="evidence" value="ECO:0007669"/>
    <property type="project" value="UniProtKB-SubCell"/>
</dbReference>
<dbReference type="PANTHER" id="PTHR42643:SF24">
    <property type="entry name" value="IONOTROPIC RECEPTOR 60A"/>
    <property type="match status" value="1"/>
</dbReference>
<keyword evidence="4 8" id="KW-1133">Transmembrane helix</keyword>
<reference evidence="10" key="1">
    <citation type="submission" date="2025-08" db="UniProtKB">
        <authorList>
            <consortium name="RefSeq"/>
        </authorList>
    </citation>
    <scope>IDENTIFICATION</scope>
</reference>
<evidence type="ECO:0000256" key="7">
    <source>
        <dbReference type="ARBA" id="ARBA00023180"/>
    </source>
</evidence>
<feature type="transmembrane region" description="Helical" evidence="8">
    <location>
        <begin position="331"/>
        <end position="354"/>
    </location>
</feature>
<evidence type="ECO:0000256" key="5">
    <source>
        <dbReference type="ARBA" id="ARBA00023136"/>
    </source>
</evidence>
<evidence type="ECO:0000256" key="2">
    <source>
        <dbReference type="ARBA" id="ARBA00022475"/>
    </source>
</evidence>
<comment type="subcellular location">
    <subcellularLocation>
        <location evidence="1">Cell membrane</location>
        <topology evidence="1">Multi-pass membrane protein</topology>
    </subcellularLocation>
</comment>
<proteinExistence type="predicted"/>
<keyword evidence="6" id="KW-0675">Receptor</keyword>
<evidence type="ECO:0000256" key="6">
    <source>
        <dbReference type="ARBA" id="ARBA00023170"/>
    </source>
</evidence>